<comment type="caution">
    <text evidence="7">The sequence shown here is derived from an EMBL/GenBank/DDBJ whole genome shotgun (WGS) entry which is preliminary data.</text>
</comment>
<evidence type="ECO:0000256" key="2">
    <source>
        <dbReference type="ARBA" id="ARBA00007749"/>
    </source>
</evidence>
<dbReference type="InterPro" id="IPR051013">
    <property type="entry name" value="MBL_superfamily_lactonases"/>
</dbReference>
<dbReference type="SUPFAM" id="SSF56281">
    <property type="entry name" value="Metallo-hydrolase/oxidoreductase"/>
    <property type="match status" value="1"/>
</dbReference>
<gene>
    <name evidence="7" type="ORF">G3I67_09170</name>
</gene>
<dbReference type="Pfam" id="PF00753">
    <property type="entry name" value="Lactamase_B"/>
    <property type="match status" value="1"/>
</dbReference>
<evidence type="ECO:0000256" key="4">
    <source>
        <dbReference type="ARBA" id="ARBA00022801"/>
    </source>
</evidence>
<dbReference type="PANTHER" id="PTHR42978:SF7">
    <property type="entry name" value="METALLO-HYDROLASE RV2300C-RELATED"/>
    <property type="match status" value="1"/>
</dbReference>
<dbReference type="PANTHER" id="PTHR42978">
    <property type="entry name" value="QUORUM-QUENCHING LACTONASE YTNP-RELATED-RELATED"/>
    <property type="match status" value="1"/>
</dbReference>
<accession>A0A6B2R221</accession>
<proteinExistence type="inferred from homology"/>
<comment type="cofactor">
    <cofactor evidence="1">
        <name>Zn(2+)</name>
        <dbReference type="ChEBI" id="CHEBI:29105"/>
    </cofactor>
</comment>
<reference evidence="7" key="1">
    <citation type="submission" date="2020-02" db="EMBL/GenBank/DDBJ databases">
        <authorList>
            <person name="Chen W.-M."/>
        </authorList>
    </citation>
    <scope>NUCLEOTIDE SEQUENCE</scope>
    <source>
        <strain evidence="7">NBD-18</strain>
    </source>
</reference>
<dbReference type="GO" id="GO:0046872">
    <property type="term" value="F:metal ion binding"/>
    <property type="evidence" value="ECO:0007669"/>
    <property type="project" value="UniProtKB-KW"/>
</dbReference>
<organism evidence="7">
    <name type="scientific">Sheuella amnicola</name>
    <dbReference type="NCBI Taxonomy" id="2707330"/>
    <lineage>
        <taxon>Bacteria</taxon>
        <taxon>Pseudomonadati</taxon>
        <taxon>Pseudomonadota</taxon>
        <taxon>Betaproteobacteria</taxon>
        <taxon>Burkholderiales</taxon>
        <taxon>Alcaligenaceae</taxon>
        <taxon>Sheuella</taxon>
    </lineage>
</organism>
<dbReference type="InterPro" id="IPR001279">
    <property type="entry name" value="Metallo-B-lactamas"/>
</dbReference>
<feature type="domain" description="Metallo-beta-lactamase" evidence="6">
    <location>
        <begin position="38"/>
        <end position="238"/>
    </location>
</feature>
<dbReference type="RefSeq" id="WP_163654522.1">
    <property type="nucleotide sequence ID" value="NZ_JAAGRN010000005.1"/>
</dbReference>
<keyword evidence="3" id="KW-0479">Metal-binding</keyword>
<sequence length="265" mass="30101">MTLPNYEIFALRYATMAVRPRGENFIAHDPHEENMPMDYFVWVIRNADRVILVDTGFNQRQATERGRTLLRCPVKSLSLLGIAPEQIDDVIITHLHYDHAGNIDLIPRAQFHIQDDEVDYACGRHMCHGLFRHAYDVENVVDLVRRVYADRVSFHDGAHTLAPGIELMKIGGHTKGLQSVRVHTARGWVVLASDASHYYENMLKPSPFPIVFHVGDMLAGYDKLRSLADSEDHIVPGHDPLVRVKYPFWGDPANDIIALHMPPKA</sequence>
<dbReference type="Gene3D" id="3.60.15.10">
    <property type="entry name" value="Ribonuclease Z/Hydroxyacylglutathione hydrolase-like"/>
    <property type="match status" value="1"/>
</dbReference>
<dbReference type="EMBL" id="JAAGRN010000005">
    <property type="protein sequence ID" value="NDY83399.1"/>
    <property type="molecule type" value="Genomic_DNA"/>
</dbReference>
<evidence type="ECO:0000256" key="1">
    <source>
        <dbReference type="ARBA" id="ARBA00001947"/>
    </source>
</evidence>
<evidence type="ECO:0000313" key="7">
    <source>
        <dbReference type="EMBL" id="NDY83399.1"/>
    </source>
</evidence>
<keyword evidence="4" id="KW-0378">Hydrolase</keyword>
<evidence type="ECO:0000256" key="5">
    <source>
        <dbReference type="ARBA" id="ARBA00022833"/>
    </source>
</evidence>
<dbReference type="AlphaFoldDB" id="A0A6B2R221"/>
<keyword evidence="5" id="KW-0862">Zinc</keyword>
<dbReference type="CDD" id="cd07729">
    <property type="entry name" value="AHL_lactonase_MBL-fold"/>
    <property type="match status" value="1"/>
</dbReference>
<evidence type="ECO:0000259" key="6">
    <source>
        <dbReference type="SMART" id="SM00849"/>
    </source>
</evidence>
<name>A0A6B2R221_9BURK</name>
<dbReference type="SMART" id="SM00849">
    <property type="entry name" value="Lactamase_B"/>
    <property type="match status" value="1"/>
</dbReference>
<dbReference type="InterPro" id="IPR036866">
    <property type="entry name" value="RibonucZ/Hydroxyglut_hydro"/>
</dbReference>
<dbReference type="GO" id="GO:0016787">
    <property type="term" value="F:hydrolase activity"/>
    <property type="evidence" value="ECO:0007669"/>
    <property type="project" value="UniProtKB-KW"/>
</dbReference>
<evidence type="ECO:0000256" key="3">
    <source>
        <dbReference type="ARBA" id="ARBA00022723"/>
    </source>
</evidence>
<protein>
    <submittedName>
        <fullName evidence="7">N-acyl homoserine lactonase family protein</fullName>
    </submittedName>
</protein>
<comment type="similarity">
    <text evidence="2">Belongs to the metallo-beta-lactamase superfamily.</text>
</comment>